<dbReference type="GO" id="GO:0030170">
    <property type="term" value="F:pyridoxal phosphate binding"/>
    <property type="evidence" value="ECO:0007669"/>
    <property type="project" value="UniProtKB-UniRule"/>
</dbReference>
<dbReference type="PIRSF" id="PIRSF004848">
    <property type="entry name" value="YBL036c_PLPDEIII"/>
    <property type="match status" value="1"/>
</dbReference>
<dbReference type="SUPFAM" id="SSF51419">
    <property type="entry name" value="PLP-binding barrel"/>
    <property type="match status" value="1"/>
</dbReference>
<dbReference type="PANTHER" id="PTHR10146">
    <property type="entry name" value="PROLINE SYNTHETASE CO-TRANSCRIBED BACTERIAL HOMOLOG PROTEIN"/>
    <property type="match status" value="1"/>
</dbReference>
<dbReference type="Gene3D" id="3.20.20.10">
    <property type="entry name" value="Alanine racemase"/>
    <property type="match status" value="1"/>
</dbReference>
<comment type="similarity">
    <text evidence="2 4">Belongs to the pyridoxal phosphate-binding protein YggS/PROSC family.</text>
</comment>
<dbReference type="NCBIfam" id="TIGR00044">
    <property type="entry name" value="YggS family pyridoxal phosphate-dependent enzyme"/>
    <property type="match status" value="1"/>
</dbReference>
<reference evidence="6" key="1">
    <citation type="submission" date="2021-04" db="EMBL/GenBank/DDBJ databases">
        <authorList>
            <person name="Postec A."/>
        </authorList>
    </citation>
    <scope>NUCLEOTIDE SEQUENCE</scope>
    <source>
        <strain evidence="6">F1F22</strain>
    </source>
</reference>
<comment type="function">
    <text evidence="2">Pyridoxal 5'-phosphate (PLP)-binding protein, which is involved in PLP homeostasis.</text>
</comment>
<dbReference type="AlphaFoldDB" id="A0AAX3BCB8"/>
<dbReference type="InterPro" id="IPR001608">
    <property type="entry name" value="Ala_racemase_N"/>
</dbReference>
<accession>A0AAX3BCB8</accession>
<dbReference type="KEGG" id="taqu:KDW03_09875"/>
<dbReference type="FunFam" id="3.20.20.10:FF:000018">
    <property type="entry name" value="Pyridoxal phosphate homeostasis protein"/>
    <property type="match status" value="1"/>
</dbReference>
<evidence type="ECO:0000313" key="6">
    <source>
        <dbReference type="EMBL" id="URA09780.1"/>
    </source>
</evidence>
<evidence type="ECO:0000256" key="4">
    <source>
        <dbReference type="RuleBase" id="RU004514"/>
    </source>
</evidence>
<feature type="modified residue" description="N6-(pyridoxal phosphate)lysine" evidence="2 3">
    <location>
        <position position="34"/>
    </location>
</feature>
<keyword evidence="1 2" id="KW-0663">Pyridoxal phosphate</keyword>
<gene>
    <name evidence="6" type="ORF">KDW03_09875</name>
</gene>
<dbReference type="HAMAP" id="MF_02087">
    <property type="entry name" value="PLP_homeostasis"/>
    <property type="match status" value="1"/>
</dbReference>
<dbReference type="InterPro" id="IPR029066">
    <property type="entry name" value="PLP-binding_barrel"/>
</dbReference>
<protein>
    <recommendedName>
        <fullName evidence="2">Pyridoxal phosphate homeostasis protein</fullName>
        <shortName evidence="2">PLP homeostasis protein</shortName>
    </recommendedName>
</protein>
<dbReference type="Proteomes" id="UP001056539">
    <property type="component" value="Chromosome"/>
</dbReference>
<feature type="domain" description="Alanine racemase N-terminal" evidence="5">
    <location>
        <begin position="13"/>
        <end position="221"/>
    </location>
</feature>
<keyword evidence="7" id="KW-1185">Reference proteome</keyword>
<evidence type="ECO:0000256" key="1">
    <source>
        <dbReference type="ARBA" id="ARBA00022898"/>
    </source>
</evidence>
<evidence type="ECO:0000259" key="5">
    <source>
        <dbReference type="Pfam" id="PF01168"/>
    </source>
</evidence>
<evidence type="ECO:0000313" key="7">
    <source>
        <dbReference type="Proteomes" id="UP001056539"/>
    </source>
</evidence>
<sequence>MSFQENYHRICEEIEDIKSRIGVSYPITIVAVTKTFGPEVVREALVAGIQNIGENRVQEASEKFPALSDFQFTRHLIGHLQSNKINKALQLFDVIQSVDSLELAQGLEKRLSRQLPIFIEVNTSQEASKHGITPEQARDLIAQVKEMPHLHIQGLMTVGPLTNDEKLIRQSFQLLKRLRDDVQSWFSYPLGLSMGMSDDYRIAIEEGSTMLRLGRALFGSRTYT</sequence>
<dbReference type="EMBL" id="CP073355">
    <property type="protein sequence ID" value="URA09780.1"/>
    <property type="molecule type" value="Genomic_DNA"/>
</dbReference>
<dbReference type="RefSeq" id="WP_271434914.1">
    <property type="nucleotide sequence ID" value="NZ_CP073355.1"/>
</dbReference>
<organism evidence="6 7">
    <name type="scientific">Thermospira aquatica</name>
    <dbReference type="NCBI Taxonomy" id="2828656"/>
    <lineage>
        <taxon>Bacteria</taxon>
        <taxon>Pseudomonadati</taxon>
        <taxon>Spirochaetota</taxon>
        <taxon>Spirochaetia</taxon>
        <taxon>Brevinematales</taxon>
        <taxon>Thermospiraceae</taxon>
        <taxon>Thermospira</taxon>
    </lineage>
</organism>
<name>A0AAX3BCB8_9SPIR</name>
<dbReference type="Pfam" id="PF01168">
    <property type="entry name" value="Ala_racemase_N"/>
    <property type="match status" value="1"/>
</dbReference>
<evidence type="ECO:0000256" key="3">
    <source>
        <dbReference type="PIRSR" id="PIRSR004848-1"/>
    </source>
</evidence>
<proteinExistence type="inferred from homology"/>
<reference evidence="6" key="2">
    <citation type="submission" date="2022-06" db="EMBL/GenBank/DDBJ databases">
        <title>Thermospira aquatica gen. nov., sp. nov.</title>
        <authorList>
            <person name="Ben Ali Gam Z."/>
            <person name="Labat M."/>
        </authorList>
    </citation>
    <scope>NUCLEOTIDE SEQUENCE</scope>
    <source>
        <strain evidence="6">F1F22</strain>
    </source>
</reference>
<dbReference type="PANTHER" id="PTHR10146:SF14">
    <property type="entry name" value="PYRIDOXAL PHOSPHATE HOMEOSTASIS PROTEIN"/>
    <property type="match status" value="1"/>
</dbReference>
<comment type="cofactor">
    <cofactor evidence="3">
        <name>pyridoxal 5'-phosphate</name>
        <dbReference type="ChEBI" id="CHEBI:597326"/>
    </cofactor>
</comment>
<dbReference type="CDD" id="cd00635">
    <property type="entry name" value="PLPDE_III_YBL036c_like"/>
    <property type="match status" value="1"/>
</dbReference>
<evidence type="ECO:0000256" key="2">
    <source>
        <dbReference type="HAMAP-Rule" id="MF_02087"/>
    </source>
</evidence>
<dbReference type="InterPro" id="IPR011078">
    <property type="entry name" value="PyrdxlP_homeostasis"/>
</dbReference>